<accession>A0A7M3SAA5</accession>
<dbReference type="GO" id="GO:0031405">
    <property type="term" value="F:lipoic acid binding"/>
    <property type="evidence" value="ECO:0007669"/>
    <property type="project" value="TreeGrafter"/>
</dbReference>
<feature type="domain" description="2-oxoacid dehydrogenase acyltransferase catalytic" evidence="4">
    <location>
        <begin position="175"/>
        <end position="282"/>
    </location>
</feature>
<name>A0A7M3SAA5_9FIRM</name>
<evidence type="ECO:0000313" key="6">
    <source>
        <dbReference type="Proteomes" id="UP000515703"/>
    </source>
</evidence>
<dbReference type="EMBL" id="AP023368">
    <property type="protein sequence ID" value="BCK01523.1"/>
    <property type="molecule type" value="Genomic_DNA"/>
</dbReference>
<dbReference type="AlphaFoldDB" id="A0A7M3SAA5"/>
<dbReference type="Gene3D" id="3.30.559.10">
    <property type="entry name" value="Chloramphenicol acetyltransferase-like domain"/>
    <property type="match status" value="1"/>
</dbReference>
<evidence type="ECO:0000256" key="1">
    <source>
        <dbReference type="ARBA" id="ARBA00001938"/>
    </source>
</evidence>
<dbReference type="InterPro" id="IPR050743">
    <property type="entry name" value="2-oxoacid_DH_E2_comp"/>
</dbReference>
<dbReference type="GO" id="GO:0005737">
    <property type="term" value="C:cytoplasm"/>
    <property type="evidence" value="ECO:0007669"/>
    <property type="project" value="TreeGrafter"/>
</dbReference>
<dbReference type="PANTHER" id="PTHR43178:SF5">
    <property type="entry name" value="LIPOAMIDE ACYLTRANSFERASE COMPONENT OF BRANCHED-CHAIN ALPHA-KETO ACID DEHYDROGENASE COMPLEX, MITOCHONDRIAL"/>
    <property type="match status" value="1"/>
</dbReference>
<dbReference type="InterPro" id="IPR023213">
    <property type="entry name" value="CAT-like_dom_sf"/>
</dbReference>
<dbReference type="PANTHER" id="PTHR43178">
    <property type="entry name" value="DIHYDROLIPOAMIDE ACETYLTRANSFERASE COMPONENT OF PYRUVATE DEHYDROGENASE COMPLEX"/>
    <property type="match status" value="1"/>
</dbReference>
<gene>
    <name evidence="5" type="ORF">bsdcttw_45630</name>
</gene>
<dbReference type="KEGG" id="acht:bsdcttw_45630"/>
<dbReference type="GO" id="GO:0016407">
    <property type="term" value="F:acetyltransferase activity"/>
    <property type="evidence" value="ECO:0007669"/>
    <property type="project" value="TreeGrafter"/>
</dbReference>
<keyword evidence="6" id="KW-1185">Reference proteome</keyword>
<dbReference type="Proteomes" id="UP000515703">
    <property type="component" value="Chromosome"/>
</dbReference>
<dbReference type="RefSeq" id="WP_185257075.1">
    <property type="nucleotide sequence ID" value="NZ_AP023368.1"/>
</dbReference>
<keyword evidence="2" id="KW-0808">Transferase</keyword>
<dbReference type="Pfam" id="PF00198">
    <property type="entry name" value="2-oxoacid_dh"/>
    <property type="match status" value="2"/>
</dbReference>
<dbReference type="SUPFAM" id="SSF52777">
    <property type="entry name" value="CoA-dependent acyltransferases"/>
    <property type="match status" value="1"/>
</dbReference>
<evidence type="ECO:0000313" key="5">
    <source>
        <dbReference type="EMBL" id="BCK01523.1"/>
    </source>
</evidence>
<reference evidence="5 6" key="1">
    <citation type="submission" date="2020-08" db="EMBL/GenBank/DDBJ databases">
        <title>Draft genome sequencing of an Anaerocolumna strain isolated from anoxic soil subjected to BSD treatment.</title>
        <authorList>
            <person name="Uek A."/>
            <person name="Tonouchi A."/>
        </authorList>
    </citation>
    <scope>NUCLEOTIDE SEQUENCE [LARGE SCALE GENOMIC DNA]</scope>
    <source>
        <strain evidence="5 6">CTTW</strain>
    </source>
</reference>
<dbReference type="InterPro" id="IPR001078">
    <property type="entry name" value="2-oxoacid_DH_actylTfrase"/>
</dbReference>
<reference evidence="5 6" key="2">
    <citation type="submission" date="2020-08" db="EMBL/GenBank/DDBJ databases">
        <authorList>
            <person name="Ueki A."/>
            <person name="Tonouchi A."/>
        </authorList>
    </citation>
    <scope>NUCLEOTIDE SEQUENCE [LARGE SCALE GENOMIC DNA]</scope>
    <source>
        <strain evidence="5 6">CTTW</strain>
    </source>
</reference>
<evidence type="ECO:0000259" key="4">
    <source>
        <dbReference type="Pfam" id="PF00198"/>
    </source>
</evidence>
<sequence length="285" mass="32122">MKAEKTTYFNIRKKVIASVTQEGWKDIPHVSYVYEADVTKFYEEFKQLANISFNTILLRVIVEGIKSAPQMNAEIRYNTFLLSGRITIKEKININMPVLLPSGEMITVNLRDIGTKPLAAMEKQIAEMMEQVRTSDMERSLLRVGLKDSLRNLRKGKIRKVIGRSLGAVLYSDNSQRSKGVILNREMLDQGTITVSNLGAAIKGTQGRIGLLDVIPPQVCVIGIGVLQEKPGVYQMKDKKSAIGIRKILPITIAFDHRALDFGEVAPFINRLEEIFQNPKSMRTW</sequence>
<protein>
    <recommendedName>
        <fullName evidence="4">2-oxoacid dehydrogenase acyltransferase catalytic domain-containing protein</fullName>
    </recommendedName>
</protein>
<organism evidence="5 6">
    <name type="scientific">Anaerocolumna chitinilytica</name>
    <dbReference type="NCBI Taxonomy" id="1727145"/>
    <lineage>
        <taxon>Bacteria</taxon>
        <taxon>Bacillati</taxon>
        <taxon>Bacillota</taxon>
        <taxon>Clostridia</taxon>
        <taxon>Lachnospirales</taxon>
        <taxon>Lachnospiraceae</taxon>
        <taxon>Anaerocolumna</taxon>
    </lineage>
</organism>
<feature type="domain" description="2-oxoacid dehydrogenase acyltransferase catalytic" evidence="4">
    <location>
        <begin position="7"/>
        <end position="138"/>
    </location>
</feature>
<evidence type="ECO:0000256" key="3">
    <source>
        <dbReference type="ARBA" id="ARBA00023315"/>
    </source>
</evidence>
<evidence type="ECO:0000256" key="2">
    <source>
        <dbReference type="ARBA" id="ARBA00022679"/>
    </source>
</evidence>
<proteinExistence type="predicted"/>
<keyword evidence="3" id="KW-0012">Acyltransferase</keyword>
<comment type="cofactor">
    <cofactor evidence="1">
        <name>(R)-lipoate</name>
        <dbReference type="ChEBI" id="CHEBI:83088"/>
    </cofactor>
</comment>